<dbReference type="OrthoDB" id="9795776at2"/>
<dbReference type="KEGG" id="sri:SELR_pSRC600090"/>
<accession>I0GVH4</accession>
<dbReference type="PANTHER" id="PTHR43140">
    <property type="entry name" value="TYPE-1 RESTRICTION ENZYME ECOKI SPECIFICITY PROTEIN"/>
    <property type="match status" value="1"/>
</dbReference>
<evidence type="ECO:0000259" key="5">
    <source>
        <dbReference type="Pfam" id="PF01420"/>
    </source>
</evidence>
<dbReference type="EMBL" id="AP012295">
    <property type="protein sequence ID" value="BAL84761.1"/>
    <property type="molecule type" value="Genomic_DNA"/>
</dbReference>
<dbReference type="InterPro" id="IPR000055">
    <property type="entry name" value="Restrct_endonuc_typeI_TRD"/>
</dbReference>
<dbReference type="PATRIC" id="fig|927704.6.peg.3572"/>
<dbReference type="GO" id="GO:0003677">
    <property type="term" value="F:DNA binding"/>
    <property type="evidence" value="ECO:0007669"/>
    <property type="project" value="UniProtKB-KW"/>
</dbReference>
<dbReference type="PANTHER" id="PTHR43140:SF1">
    <property type="entry name" value="TYPE I RESTRICTION ENZYME ECOKI SPECIFICITY SUBUNIT"/>
    <property type="match status" value="1"/>
</dbReference>
<dbReference type="SUPFAM" id="SSF116734">
    <property type="entry name" value="DNA methylase specificity domain"/>
    <property type="match status" value="2"/>
</dbReference>
<comment type="similarity">
    <text evidence="1">Belongs to the type-I restriction system S methylase family.</text>
</comment>
<name>I0GVH4_SELRL</name>
<dbReference type="GO" id="GO:0009307">
    <property type="term" value="P:DNA restriction-modification system"/>
    <property type="evidence" value="ECO:0007669"/>
    <property type="project" value="UniProtKB-KW"/>
</dbReference>
<geneLocation type="plasmid" evidence="6 7">
    <name>pSRC6</name>
</geneLocation>
<feature type="domain" description="Type I restriction modification DNA specificity" evidence="5">
    <location>
        <begin position="224"/>
        <end position="377"/>
    </location>
</feature>
<feature type="domain" description="Type I restriction modification DNA specificity" evidence="5">
    <location>
        <begin position="111"/>
        <end position="194"/>
    </location>
</feature>
<keyword evidence="3" id="KW-0238">DNA-binding</keyword>
<evidence type="ECO:0000256" key="2">
    <source>
        <dbReference type="ARBA" id="ARBA00022747"/>
    </source>
</evidence>
<dbReference type="GeneID" id="61463870"/>
<reference evidence="6 7" key="1">
    <citation type="submission" date="2011-10" db="EMBL/GenBank/DDBJ databases">
        <title>Whole genome sequence of Selenomonas ruminantium subsp. lactilytica TAM6421.</title>
        <authorList>
            <person name="Oguchi A."/>
            <person name="Ankai A."/>
            <person name="Kaneko J."/>
            <person name="Yamada-Narita S."/>
            <person name="Fukui S."/>
            <person name="Takahashi M."/>
            <person name="Onodera T."/>
            <person name="Kojima S."/>
            <person name="Fushimi T."/>
            <person name="Abe N."/>
            <person name="Kamio Y."/>
            <person name="Yamazaki S."/>
            <person name="Fujita N."/>
        </authorList>
    </citation>
    <scope>NUCLEOTIDE SEQUENCE [LARGE SCALE GENOMIC DNA]</scope>
    <source>
        <strain evidence="7">NBRC 103574 / TAM6421</strain>
        <plasmid evidence="6 7">pSRC6</plasmid>
    </source>
</reference>
<evidence type="ECO:0000256" key="1">
    <source>
        <dbReference type="ARBA" id="ARBA00010923"/>
    </source>
</evidence>
<protein>
    <submittedName>
        <fullName evidence="6">Putative DNA modification protein</fullName>
    </submittedName>
</protein>
<evidence type="ECO:0000256" key="4">
    <source>
        <dbReference type="ARBA" id="ARBA00038652"/>
    </source>
</evidence>
<gene>
    <name evidence="6" type="ordered locus">SELR_pSRC600090</name>
</gene>
<dbReference type="InterPro" id="IPR051212">
    <property type="entry name" value="Type-I_RE_S_subunit"/>
</dbReference>
<dbReference type="InterPro" id="IPR044946">
    <property type="entry name" value="Restrct_endonuc_typeI_TRD_sf"/>
</dbReference>
<sequence>MKAIMRDKSELKDSGIEWMGEIPQSWNIIANKYVMHKEKSLCAKWNDEDVLSLTMNGVIVRDLINPTGKMPTTFDGYQYVKKGDLLMCLFDIDVTPRCVGRVLNNGVTSPAYSNFKMHDNAKLGYYYYYYLMMDHTKELLHLAKNLRHSFTEEQLGVLKVPLPPINEQQRIAHYLDDRCSKIDTIIAEAKASIEEYKELKQAVIDKYILGYNDIHIKLNHLGSLKNGLNFTHFEENGNIKFLGVGCFKDNTILSKEDSFENIHIDFEIDDEYLLINGDIIFVRSNGSKDLVGRSIMVDNITFPLTYSGFCIRFRNQHTEIVDSKFLLYYFRTSYFKESLLKHSNDSTNINNLNQGMLNAIRISAPIKNEQLMVIEKLEKKLCTMEDVISEKQSLIEDLEAYKKSLIYEVVTGKRKVVA</sequence>
<proteinExistence type="inferred from homology"/>
<dbReference type="Gene3D" id="3.90.220.20">
    <property type="entry name" value="DNA methylase specificity domains"/>
    <property type="match status" value="2"/>
</dbReference>
<dbReference type="HOGENOM" id="CLU_021095_1_1_9"/>
<dbReference type="Proteomes" id="UP000007887">
    <property type="component" value="Plasmid pSRC6"/>
</dbReference>
<dbReference type="Pfam" id="PF01420">
    <property type="entry name" value="Methylase_S"/>
    <property type="match status" value="2"/>
</dbReference>
<dbReference type="AlphaFoldDB" id="I0GVH4"/>
<dbReference type="REBASE" id="46729">
    <property type="entry name" value="S.Sru6421ORF80P"/>
</dbReference>
<evidence type="ECO:0000313" key="6">
    <source>
        <dbReference type="EMBL" id="BAL84761.1"/>
    </source>
</evidence>
<organism evidence="6 7">
    <name type="scientific">Selenomonas ruminantium subsp. lactilytica (strain NBRC 103574 / TAM6421)</name>
    <dbReference type="NCBI Taxonomy" id="927704"/>
    <lineage>
        <taxon>Bacteria</taxon>
        <taxon>Bacillati</taxon>
        <taxon>Bacillota</taxon>
        <taxon>Negativicutes</taxon>
        <taxon>Selenomonadales</taxon>
        <taxon>Selenomonadaceae</taxon>
        <taxon>Selenomonas</taxon>
    </lineage>
</organism>
<dbReference type="RefSeq" id="WP_014426061.1">
    <property type="nucleotide sequence ID" value="NC_017070.1"/>
</dbReference>
<evidence type="ECO:0000313" key="7">
    <source>
        <dbReference type="Proteomes" id="UP000007887"/>
    </source>
</evidence>
<evidence type="ECO:0000256" key="3">
    <source>
        <dbReference type="ARBA" id="ARBA00023125"/>
    </source>
</evidence>
<comment type="subunit">
    <text evidence="4">The methyltransferase is composed of M and S polypeptides.</text>
</comment>
<keyword evidence="2" id="KW-0680">Restriction system</keyword>
<keyword evidence="6" id="KW-0614">Plasmid</keyword>